<evidence type="ECO:0000313" key="1">
    <source>
        <dbReference type="EMBL" id="OLU45976.1"/>
    </source>
</evidence>
<keyword evidence="2" id="KW-1185">Reference proteome</keyword>
<dbReference type="AlphaFoldDB" id="A0A1U7NLU3"/>
<dbReference type="InterPro" id="IPR007553">
    <property type="entry name" value="2-thiour_desulf"/>
</dbReference>
<reference evidence="1 2" key="1">
    <citation type="submission" date="2016-11" db="EMBL/GenBank/DDBJ databases">
        <title>Description of two novel members of the family Erysipelotrichaceae: Ileibacterium lipovorans gen. nov., sp. nov. and Dubosiella newyorkensis, gen. nov., sp. nov.</title>
        <authorList>
            <person name="Cox L.M."/>
            <person name="Sohn J."/>
            <person name="Tyrrell K.L."/>
            <person name="Citron D.M."/>
            <person name="Lawson P.A."/>
            <person name="Patel N.B."/>
            <person name="Iizumi T."/>
            <person name="Perez-Perez G.I."/>
            <person name="Goldstein E.J."/>
            <person name="Blaser M.J."/>
        </authorList>
    </citation>
    <scope>NUCLEOTIDE SEQUENCE [LARGE SCALE GENOMIC DNA]</scope>
    <source>
        <strain evidence="1 2">NYU-BL-A4</strain>
    </source>
</reference>
<sequence>MTMKVGMSACLAGVNCKYNGKNNYDSDLMERFKNDEIILICPEMEGGLPCPRIPCEIKEGRVIDANGQDHTQAFEEGALHALDRIKDCDLLVLQPRSPSCGVHEIYDGSFTNKRVPGSGIFAQKAKKLKIPLMEASTKKTI</sequence>
<organism evidence="1 2">
    <name type="scientific">Dubosiella newyorkensis</name>
    <dbReference type="NCBI Taxonomy" id="1862672"/>
    <lineage>
        <taxon>Bacteria</taxon>
        <taxon>Bacillati</taxon>
        <taxon>Bacillota</taxon>
        <taxon>Erysipelotrichia</taxon>
        <taxon>Erysipelotrichales</taxon>
        <taxon>Erysipelotrichaceae</taxon>
        <taxon>Dubosiella</taxon>
    </lineage>
</organism>
<dbReference type="STRING" id="1862672.BO225_07435"/>
<dbReference type="EMBL" id="MPKA01000077">
    <property type="protein sequence ID" value="OLU45976.1"/>
    <property type="molecule type" value="Genomic_DNA"/>
</dbReference>
<comment type="caution">
    <text evidence="1">The sequence shown here is derived from an EMBL/GenBank/DDBJ whole genome shotgun (WGS) entry which is preliminary data.</text>
</comment>
<dbReference type="PANTHER" id="PTHR30087:SF1">
    <property type="entry name" value="HYPOTHETICAL CYTOSOLIC PROTEIN"/>
    <property type="match status" value="1"/>
</dbReference>
<dbReference type="GeneID" id="78275771"/>
<protein>
    <submittedName>
        <fullName evidence="1">Uncharacterized protein</fullName>
    </submittedName>
</protein>
<accession>A0A1U7NLU3</accession>
<gene>
    <name evidence="1" type="ORF">BO225_07435</name>
</gene>
<proteinExistence type="predicted"/>
<dbReference type="PANTHER" id="PTHR30087">
    <property type="entry name" value="INNER MEMBRANE PROTEIN"/>
    <property type="match status" value="1"/>
</dbReference>
<dbReference type="Pfam" id="PF04463">
    <property type="entry name" value="2-thiour_desulf"/>
    <property type="match status" value="1"/>
</dbReference>
<name>A0A1U7NLU3_9FIRM</name>
<evidence type="ECO:0000313" key="2">
    <source>
        <dbReference type="Proteomes" id="UP000186705"/>
    </source>
</evidence>
<dbReference type="RefSeq" id="WP_076341636.1">
    <property type="nucleotide sequence ID" value="NZ_CAMNTW010000018.1"/>
</dbReference>
<dbReference type="Proteomes" id="UP000186705">
    <property type="component" value="Unassembled WGS sequence"/>
</dbReference>